<dbReference type="InterPro" id="IPR014044">
    <property type="entry name" value="CAP_dom"/>
</dbReference>
<sequence>MTLRSTSGTGNTLGQVKVVSCSSHGLTMDLGASTSTKLKSPSSAALFADWSMDYDRRLAGSGGLTCSDRQEILDAHNRARQTVALGRVPGQPAASKMLEMVWDEELAAVAQRWADKCTLAHDEARDVARFPVGQNIAVTWTTRTNAGPAPDFPRQVRGWFNEVRHFGFYSTRFTKGTGHYSQLVWGDTYLVGCGYSHYYDPSRGYTKLYVCNYGPGGNVIGAQPYLAGNPSCSAQGVTPSRRYEGLCGVNGYGNLGASCRYSSPYGNYGSTTLSLQQYTNVPYTTRTYTTASPFTLHTYTSTKHTLAPTQQTYTPTQNPFSTPGFRQHFYG</sequence>
<evidence type="ECO:0000259" key="1">
    <source>
        <dbReference type="SMART" id="SM00198"/>
    </source>
</evidence>
<evidence type="ECO:0000313" key="3">
    <source>
        <dbReference type="Proteomes" id="UP000502823"/>
    </source>
</evidence>
<dbReference type="Gene3D" id="3.40.33.10">
    <property type="entry name" value="CAP"/>
    <property type="match status" value="1"/>
</dbReference>
<protein>
    <recommendedName>
        <fullName evidence="1">SCP domain-containing protein</fullName>
    </recommendedName>
</protein>
<dbReference type="InterPro" id="IPR002413">
    <property type="entry name" value="V5_allergen-like"/>
</dbReference>
<name>A0A6L2PWK8_COPFO</name>
<dbReference type="GO" id="GO:0005576">
    <property type="term" value="C:extracellular region"/>
    <property type="evidence" value="ECO:0007669"/>
    <property type="project" value="UniProtKB-SubCell"/>
</dbReference>
<dbReference type="CDD" id="cd05380">
    <property type="entry name" value="CAP_euk"/>
    <property type="match status" value="1"/>
</dbReference>
<organism evidence="2 3">
    <name type="scientific">Coptotermes formosanus</name>
    <name type="common">Formosan subterranean termite</name>
    <dbReference type="NCBI Taxonomy" id="36987"/>
    <lineage>
        <taxon>Eukaryota</taxon>
        <taxon>Metazoa</taxon>
        <taxon>Ecdysozoa</taxon>
        <taxon>Arthropoda</taxon>
        <taxon>Hexapoda</taxon>
        <taxon>Insecta</taxon>
        <taxon>Pterygota</taxon>
        <taxon>Neoptera</taxon>
        <taxon>Polyneoptera</taxon>
        <taxon>Dictyoptera</taxon>
        <taxon>Blattodea</taxon>
        <taxon>Blattoidea</taxon>
        <taxon>Termitoidae</taxon>
        <taxon>Rhinotermitidae</taxon>
        <taxon>Coptotermes</taxon>
    </lineage>
</organism>
<dbReference type="InterPro" id="IPR001283">
    <property type="entry name" value="CRISP-related"/>
</dbReference>
<reference evidence="3" key="1">
    <citation type="submission" date="2020-01" db="EMBL/GenBank/DDBJ databases">
        <title>Draft genome sequence of the Termite Coptotermes fromosanus.</title>
        <authorList>
            <person name="Itakura S."/>
            <person name="Yosikawa Y."/>
            <person name="Umezawa K."/>
        </authorList>
    </citation>
    <scope>NUCLEOTIDE SEQUENCE [LARGE SCALE GENOMIC DNA]</scope>
</reference>
<comment type="caution">
    <text evidence="2">The sequence shown here is derived from an EMBL/GenBank/DDBJ whole genome shotgun (WGS) entry which is preliminary data.</text>
</comment>
<dbReference type="InParanoid" id="A0A6L2PWK8"/>
<dbReference type="Pfam" id="PF00188">
    <property type="entry name" value="CAP"/>
    <property type="match status" value="1"/>
</dbReference>
<evidence type="ECO:0000313" key="2">
    <source>
        <dbReference type="EMBL" id="GFG37013.1"/>
    </source>
</evidence>
<dbReference type="InterPro" id="IPR018244">
    <property type="entry name" value="Allrgn_V5/Tpx1_CS"/>
</dbReference>
<keyword evidence="3" id="KW-1185">Reference proteome</keyword>
<dbReference type="PANTHER" id="PTHR10334">
    <property type="entry name" value="CYSTEINE-RICH SECRETORY PROTEIN-RELATED"/>
    <property type="match status" value="1"/>
</dbReference>
<dbReference type="SMART" id="SM00198">
    <property type="entry name" value="SCP"/>
    <property type="match status" value="1"/>
</dbReference>
<dbReference type="SUPFAM" id="SSF55797">
    <property type="entry name" value="PR-1-like"/>
    <property type="match status" value="1"/>
</dbReference>
<dbReference type="AlphaFoldDB" id="A0A6L2PWK8"/>
<dbReference type="FunCoup" id="A0A6L2PWK8">
    <property type="interactions" value="7"/>
</dbReference>
<dbReference type="OrthoDB" id="43654at2759"/>
<feature type="domain" description="SCP" evidence="1">
    <location>
        <begin position="67"/>
        <end position="221"/>
    </location>
</feature>
<gene>
    <name evidence="2" type="ORF">Cfor_05723</name>
</gene>
<dbReference type="PRINTS" id="PR00837">
    <property type="entry name" value="V5TPXLIKE"/>
</dbReference>
<dbReference type="PRINTS" id="PR00838">
    <property type="entry name" value="V5ALLERGEN"/>
</dbReference>
<accession>A0A6L2PWK8</accession>
<dbReference type="InterPro" id="IPR035940">
    <property type="entry name" value="CAP_sf"/>
</dbReference>
<dbReference type="EMBL" id="BLKM01009501">
    <property type="protein sequence ID" value="GFG37013.1"/>
    <property type="molecule type" value="Genomic_DNA"/>
</dbReference>
<dbReference type="PROSITE" id="PS01010">
    <property type="entry name" value="CRISP_2"/>
    <property type="match status" value="1"/>
</dbReference>
<dbReference type="Proteomes" id="UP000502823">
    <property type="component" value="Unassembled WGS sequence"/>
</dbReference>
<proteinExistence type="predicted"/>
<dbReference type="PROSITE" id="PS01009">
    <property type="entry name" value="CRISP_1"/>
    <property type="match status" value="1"/>
</dbReference>